<keyword evidence="9" id="KW-1185">Reference proteome</keyword>
<keyword evidence="4 6" id="KW-0804">Transcription</keyword>
<evidence type="ECO:0000259" key="7">
    <source>
        <dbReference type="PROSITE" id="PS51754"/>
    </source>
</evidence>
<dbReference type="HOGENOM" id="CLU_069722_1_0_1"/>
<evidence type="ECO:0000256" key="4">
    <source>
        <dbReference type="ARBA" id="ARBA00023163"/>
    </source>
</evidence>
<keyword evidence="2 6" id="KW-0678">Repressor</keyword>
<dbReference type="OMA" id="VICTHEK"/>
<dbReference type="InterPro" id="IPR038933">
    <property type="entry name" value="Ovate"/>
</dbReference>
<dbReference type="PANTHER" id="PTHR33057:SF218">
    <property type="entry name" value="TRANSCRIPTION REPRESSOR"/>
    <property type="match status" value="1"/>
</dbReference>
<name>W1NDT1_AMBTC</name>
<comment type="function">
    <text evidence="6">Transcriptional repressor that regulates multiple aspects of plant growth and development.</text>
</comment>
<comment type="subcellular location">
    <subcellularLocation>
        <location evidence="1 6">Nucleus</location>
    </subcellularLocation>
</comment>
<dbReference type="InterPro" id="IPR006458">
    <property type="entry name" value="Ovate_C"/>
</dbReference>
<dbReference type="NCBIfam" id="TIGR01568">
    <property type="entry name" value="A_thal_3678"/>
    <property type="match status" value="1"/>
</dbReference>
<dbReference type="GO" id="GO:0005634">
    <property type="term" value="C:nucleus"/>
    <property type="evidence" value="ECO:0007669"/>
    <property type="project" value="UniProtKB-SubCell"/>
</dbReference>
<dbReference type="AlphaFoldDB" id="W1NDT1"/>
<evidence type="ECO:0000256" key="3">
    <source>
        <dbReference type="ARBA" id="ARBA00023015"/>
    </source>
</evidence>
<dbReference type="Pfam" id="PF04844">
    <property type="entry name" value="Ovate"/>
    <property type="match status" value="1"/>
</dbReference>
<protein>
    <recommendedName>
        <fullName evidence="6">Transcription repressor</fullName>
    </recommendedName>
    <alternativeName>
        <fullName evidence="6">Ovate family protein</fullName>
    </alternativeName>
</protein>
<feature type="domain" description="OVATE" evidence="7">
    <location>
        <begin position="146"/>
        <end position="209"/>
    </location>
</feature>
<keyword evidence="5 6" id="KW-0539">Nucleus</keyword>
<dbReference type="Proteomes" id="UP000017836">
    <property type="component" value="Unassembled WGS sequence"/>
</dbReference>
<reference evidence="9" key="1">
    <citation type="journal article" date="2013" name="Science">
        <title>The Amborella genome and the evolution of flowering plants.</title>
        <authorList>
            <consortium name="Amborella Genome Project"/>
        </authorList>
    </citation>
    <scope>NUCLEOTIDE SEQUENCE [LARGE SCALE GENOMIC DNA]</scope>
</reference>
<dbReference type="eggNOG" id="ENOG502S0CD">
    <property type="taxonomic scope" value="Eukaryota"/>
</dbReference>
<organism evidence="8 9">
    <name type="scientific">Amborella trichopoda</name>
    <dbReference type="NCBI Taxonomy" id="13333"/>
    <lineage>
        <taxon>Eukaryota</taxon>
        <taxon>Viridiplantae</taxon>
        <taxon>Streptophyta</taxon>
        <taxon>Embryophyta</taxon>
        <taxon>Tracheophyta</taxon>
        <taxon>Spermatophyta</taxon>
        <taxon>Magnoliopsida</taxon>
        <taxon>Amborellales</taxon>
        <taxon>Amborellaceae</taxon>
        <taxon>Amborella</taxon>
    </lineage>
</organism>
<evidence type="ECO:0000256" key="2">
    <source>
        <dbReference type="ARBA" id="ARBA00022491"/>
    </source>
</evidence>
<evidence type="ECO:0000256" key="1">
    <source>
        <dbReference type="ARBA" id="ARBA00004123"/>
    </source>
</evidence>
<dbReference type="PROSITE" id="PS51754">
    <property type="entry name" value="OVATE"/>
    <property type="match status" value="1"/>
</dbReference>
<dbReference type="Gramene" id="ERM93504">
    <property type="protein sequence ID" value="ERM93504"/>
    <property type="gene ID" value="AMTR_s00004p00037560"/>
</dbReference>
<gene>
    <name evidence="8" type="ORF">AMTR_s00004p00037560</name>
</gene>
<dbReference type="PANTHER" id="PTHR33057">
    <property type="entry name" value="TRANSCRIPTION REPRESSOR OFP7-RELATED"/>
    <property type="match status" value="1"/>
</dbReference>
<evidence type="ECO:0000313" key="9">
    <source>
        <dbReference type="Proteomes" id="UP000017836"/>
    </source>
</evidence>
<sequence length="232" mass="25746">MAKGLQKSFFLCISTPKTTKTRAEKDPKTSPFKTFNSLFDPLAAQRDPKTFNSLFDPLATTASAKFTNSSDYPPDFTSKSSRSCCSSNFTEIPPNLAVLPTSRRFFFSPAKSNSLIDDIGIVDPPLENYQETSPARPEILGGAEAVKTHSSDPYIDFRQSMAEMIQSRLVAGLVMDWVYLKELLSCYLRLNEKDSHKFIMGAFADLVVNSVFENGRKSEFSGEFGADRMAGI</sequence>
<accession>W1NDT1</accession>
<evidence type="ECO:0000313" key="8">
    <source>
        <dbReference type="EMBL" id="ERM93504.1"/>
    </source>
</evidence>
<dbReference type="GO" id="GO:0045892">
    <property type="term" value="P:negative regulation of DNA-templated transcription"/>
    <property type="evidence" value="ECO:0007669"/>
    <property type="project" value="UniProtKB-UniRule"/>
</dbReference>
<dbReference type="KEGG" id="atr:18421406"/>
<dbReference type="OrthoDB" id="690912at2759"/>
<evidence type="ECO:0000256" key="6">
    <source>
        <dbReference type="RuleBase" id="RU367028"/>
    </source>
</evidence>
<proteinExistence type="predicted"/>
<keyword evidence="3 6" id="KW-0805">Transcription regulation</keyword>
<dbReference type="EMBL" id="KI397628">
    <property type="protein sequence ID" value="ERM93504.1"/>
    <property type="molecule type" value="Genomic_DNA"/>
</dbReference>
<evidence type="ECO:0000256" key="5">
    <source>
        <dbReference type="ARBA" id="ARBA00023242"/>
    </source>
</evidence>